<name>A0A8H6RIZ0_9PEZI</name>
<sequence>MDDTDDIISALLSSSSDHLVLPAGAQSMPDEYDAPSIYTIDNTNQVLKAGSRIKLSEAEAMRYVSRTTKVPVPRVHESYVLEGNGYIFMDHIPGRPLARLWKHLSPVHRSSLVSQLRDIVQELGSLRGDFFGALWEKPCMDVFFNHFPFKNVKISYGPFKNRREYNQGLIDALLNARPEGAFDEVEQDVAEQLLRLTDDTKVFSHGDLHLGNILVDEETNSITGIIDWEGAGFSIRGREYFEAKCRARDPEWSAALDEIFDENERKHYELFKHLNQVLTRYTGV</sequence>
<dbReference type="EMBL" id="JABCIY010000151">
    <property type="protein sequence ID" value="KAF7191958.1"/>
    <property type="molecule type" value="Genomic_DNA"/>
</dbReference>
<reference evidence="2" key="1">
    <citation type="submission" date="2020-04" db="EMBL/GenBank/DDBJ databases">
        <title>Draft genome resource of the tomato pathogen Pseudocercospora fuligena.</title>
        <authorList>
            <person name="Zaccaron A."/>
        </authorList>
    </citation>
    <scope>NUCLEOTIDE SEQUENCE</scope>
    <source>
        <strain evidence="2">PF001</strain>
    </source>
</reference>
<organism evidence="2 3">
    <name type="scientific">Pseudocercospora fuligena</name>
    <dbReference type="NCBI Taxonomy" id="685502"/>
    <lineage>
        <taxon>Eukaryota</taxon>
        <taxon>Fungi</taxon>
        <taxon>Dikarya</taxon>
        <taxon>Ascomycota</taxon>
        <taxon>Pezizomycotina</taxon>
        <taxon>Dothideomycetes</taxon>
        <taxon>Dothideomycetidae</taxon>
        <taxon>Mycosphaerellales</taxon>
        <taxon>Mycosphaerellaceae</taxon>
        <taxon>Pseudocercospora</taxon>
    </lineage>
</organism>
<dbReference type="PANTHER" id="PTHR21310">
    <property type="entry name" value="AMINOGLYCOSIDE PHOSPHOTRANSFERASE-RELATED-RELATED"/>
    <property type="match status" value="1"/>
</dbReference>
<dbReference type="Pfam" id="PF01636">
    <property type="entry name" value="APH"/>
    <property type="match status" value="1"/>
</dbReference>
<evidence type="ECO:0000259" key="1">
    <source>
        <dbReference type="Pfam" id="PF01636"/>
    </source>
</evidence>
<dbReference type="Gene3D" id="3.90.1200.10">
    <property type="match status" value="1"/>
</dbReference>
<feature type="domain" description="Aminoglycoside phosphotransferase" evidence="1">
    <location>
        <begin position="56"/>
        <end position="239"/>
    </location>
</feature>
<dbReference type="InterPro" id="IPR011009">
    <property type="entry name" value="Kinase-like_dom_sf"/>
</dbReference>
<dbReference type="AlphaFoldDB" id="A0A8H6RIZ0"/>
<keyword evidence="3" id="KW-1185">Reference proteome</keyword>
<evidence type="ECO:0000313" key="2">
    <source>
        <dbReference type="EMBL" id="KAF7191958.1"/>
    </source>
</evidence>
<proteinExistence type="predicted"/>
<comment type="caution">
    <text evidence="2">The sequence shown here is derived from an EMBL/GenBank/DDBJ whole genome shotgun (WGS) entry which is preliminary data.</text>
</comment>
<dbReference type="PANTHER" id="PTHR21310:SF15">
    <property type="entry name" value="AMINOGLYCOSIDE PHOSPHOTRANSFERASE DOMAIN-CONTAINING PROTEIN"/>
    <property type="match status" value="1"/>
</dbReference>
<dbReference type="InterPro" id="IPR051678">
    <property type="entry name" value="AGP_Transferase"/>
</dbReference>
<dbReference type="InterPro" id="IPR002575">
    <property type="entry name" value="Aminoglycoside_PTrfase"/>
</dbReference>
<accession>A0A8H6RIZ0</accession>
<evidence type="ECO:0000313" key="3">
    <source>
        <dbReference type="Proteomes" id="UP000660729"/>
    </source>
</evidence>
<dbReference type="Proteomes" id="UP000660729">
    <property type="component" value="Unassembled WGS sequence"/>
</dbReference>
<dbReference type="CDD" id="cd05120">
    <property type="entry name" value="APH_ChoK_like"/>
    <property type="match status" value="1"/>
</dbReference>
<dbReference type="SUPFAM" id="SSF56112">
    <property type="entry name" value="Protein kinase-like (PK-like)"/>
    <property type="match status" value="1"/>
</dbReference>
<dbReference type="OrthoDB" id="2906425at2759"/>
<protein>
    <recommendedName>
        <fullName evidence="1">Aminoglycoside phosphotransferase domain-containing protein</fullName>
    </recommendedName>
</protein>
<gene>
    <name evidence="2" type="ORF">HII31_06603</name>
</gene>